<dbReference type="Proteomes" id="UP000663881">
    <property type="component" value="Unassembled WGS sequence"/>
</dbReference>
<dbReference type="AlphaFoldDB" id="A0A820HI01"/>
<dbReference type="GO" id="GO:0005975">
    <property type="term" value="P:carbohydrate metabolic process"/>
    <property type="evidence" value="ECO:0007669"/>
    <property type="project" value="InterPro"/>
</dbReference>
<comment type="caution">
    <text evidence="3">The sequence shown here is derived from an EMBL/GenBank/DDBJ whole genome shotgun (WGS) entry which is preliminary data.</text>
</comment>
<protein>
    <recommendedName>
        <fullName evidence="5">L-Fucosyltransferase</fullName>
    </recommendedName>
</protein>
<proteinExistence type="predicted"/>
<sequence length="149" mass="17661">MNRISKSVGWDYNTTLTRPNVISSRTIFELKEVRQHIFVALQSILKKVSIFFIKLYQRQVGYKPQFLLENHLSFKKQLSQLKLISWIGIHVRRSDFISIHYSSNDAYLFDAITYYTARYPNAHSIVTSDDKSYCEKLFRTRSNIFLTPR</sequence>
<dbReference type="GO" id="GO:0016020">
    <property type="term" value="C:membrane"/>
    <property type="evidence" value="ECO:0007669"/>
    <property type="project" value="InterPro"/>
</dbReference>
<organism evidence="3 4">
    <name type="scientific">Adineta steineri</name>
    <dbReference type="NCBI Taxonomy" id="433720"/>
    <lineage>
        <taxon>Eukaryota</taxon>
        <taxon>Metazoa</taxon>
        <taxon>Spiralia</taxon>
        <taxon>Gnathifera</taxon>
        <taxon>Rotifera</taxon>
        <taxon>Eurotatoria</taxon>
        <taxon>Bdelloidea</taxon>
        <taxon>Adinetida</taxon>
        <taxon>Adinetidae</taxon>
        <taxon>Adineta</taxon>
    </lineage>
</organism>
<evidence type="ECO:0008006" key="5">
    <source>
        <dbReference type="Google" id="ProtNLM"/>
    </source>
</evidence>
<dbReference type="InterPro" id="IPR002516">
    <property type="entry name" value="Glyco_trans_11"/>
</dbReference>
<keyword evidence="2" id="KW-0808">Transferase</keyword>
<gene>
    <name evidence="3" type="ORF">OKA104_LOCUS45779</name>
</gene>
<accession>A0A820HI01</accession>
<dbReference type="Pfam" id="PF01531">
    <property type="entry name" value="Glyco_transf_11"/>
    <property type="match status" value="1"/>
</dbReference>
<reference evidence="3" key="1">
    <citation type="submission" date="2021-02" db="EMBL/GenBank/DDBJ databases">
        <authorList>
            <person name="Nowell W R."/>
        </authorList>
    </citation>
    <scope>NUCLEOTIDE SEQUENCE</scope>
</reference>
<dbReference type="EMBL" id="CAJOAY010015704">
    <property type="protein sequence ID" value="CAF4292613.1"/>
    <property type="molecule type" value="Genomic_DNA"/>
</dbReference>
<evidence type="ECO:0000313" key="4">
    <source>
        <dbReference type="Proteomes" id="UP000663881"/>
    </source>
</evidence>
<evidence type="ECO:0000256" key="2">
    <source>
        <dbReference type="ARBA" id="ARBA00022679"/>
    </source>
</evidence>
<dbReference type="GO" id="GO:0008107">
    <property type="term" value="F:galactoside 2-alpha-L-fucosyltransferase activity"/>
    <property type="evidence" value="ECO:0007669"/>
    <property type="project" value="InterPro"/>
</dbReference>
<evidence type="ECO:0000256" key="1">
    <source>
        <dbReference type="ARBA" id="ARBA00022676"/>
    </source>
</evidence>
<evidence type="ECO:0000313" key="3">
    <source>
        <dbReference type="EMBL" id="CAF4292613.1"/>
    </source>
</evidence>
<keyword evidence="1" id="KW-0328">Glycosyltransferase</keyword>
<name>A0A820HI01_9BILA</name>